<accession>A0ABS1EPK7</accession>
<evidence type="ECO:0000313" key="3">
    <source>
        <dbReference type="Proteomes" id="UP000596739"/>
    </source>
</evidence>
<comment type="caution">
    <text evidence="2">The sequence shown here is derived from an EMBL/GenBank/DDBJ whole genome shotgun (WGS) entry which is preliminary data.</text>
</comment>
<organism evidence="2 3">
    <name type="scientific">Clostridium yunnanense</name>
    <dbReference type="NCBI Taxonomy" id="2800325"/>
    <lineage>
        <taxon>Bacteria</taxon>
        <taxon>Bacillati</taxon>
        <taxon>Bacillota</taxon>
        <taxon>Clostridia</taxon>
        <taxon>Eubacteriales</taxon>
        <taxon>Clostridiaceae</taxon>
        <taxon>Clostridium</taxon>
    </lineage>
</organism>
<dbReference type="Proteomes" id="UP000596739">
    <property type="component" value="Unassembled WGS sequence"/>
</dbReference>
<dbReference type="RefSeq" id="WP_200269346.1">
    <property type="nucleotide sequence ID" value="NZ_JAENHN010000037.1"/>
</dbReference>
<dbReference type="Pfam" id="PF14399">
    <property type="entry name" value="BtrH_N"/>
    <property type="match status" value="1"/>
</dbReference>
<name>A0ABS1EPK7_9CLOT</name>
<keyword evidence="3" id="KW-1185">Reference proteome</keyword>
<evidence type="ECO:0000313" key="2">
    <source>
        <dbReference type="EMBL" id="MBK1811287.1"/>
    </source>
</evidence>
<evidence type="ECO:0000259" key="1">
    <source>
        <dbReference type="Pfam" id="PF14399"/>
    </source>
</evidence>
<dbReference type="EMBL" id="JAENHN010000037">
    <property type="protein sequence ID" value="MBK1811287.1"/>
    <property type="molecule type" value="Genomic_DNA"/>
</dbReference>
<proteinExistence type="predicted"/>
<protein>
    <submittedName>
        <fullName evidence="2">BtrH N-terminal domain-containing protein</fullName>
    </submittedName>
</protein>
<dbReference type="InterPro" id="IPR026935">
    <property type="entry name" value="BtrH_N"/>
</dbReference>
<reference evidence="3" key="1">
    <citation type="submission" date="2021-01" db="EMBL/GenBank/DDBJ databases">
        <title>Genome public.</title>
        <authorList>
            <person name="Liu C."/>
            <person name="Sun Q."/>
        </authorList>
    </citation>
    <scope>NUCLEOTIDE SEQUENCE [LARGE SCALE GENOMIC DNA]</scope>
    <source>
        <strain evidence="3">YIM B02505</strain>
    </source>
</reference>
<feature type="domain" description="Butirosin biosynthesis protein H N-terminal" evidence="1">
    <location>
        <begin position="86"/>
        <end position="161"/>
    </location>
</feature>
<gene>
    <name evidence="2" type="ORF">JHL18_11685</name>
</gene>
<sequence>MVDDEWIVNNVSLDKIKYKIVNSITPNEDNFSWKELNCFYKPLAIAFKSFNKRYFDIYLLISSFVQVYIAKDENKTPYSFIDIYNEFIKDIFDIEIVKQKFDNKEAMHNCIKKAIDNDMPVLIPGDLYNLFYFPNYKKEHFSHLFIIKGYDSDTNIYYILDSAHIDSGASTILGDFAIKKVDMYDLSKLYCAYFENEESIQYLYTFRKCSKKNVSVYDTLKLLERILRMLQDGKLNSIYWEEELVKQLGSGSGDSQMMYGFTNFKSVYQFYINELLKEVKVDQISVEKFTELSGEVNKEWIEIRNKTAYYAARKANDFKDIYQRIEKNISLENECRTLLISILADIKSVKQEESSISKGFVILNNNDAVIENTEKGIRIKHYIFKTYDTWLAQDNAAQILIKDIGKRFSIETRISTNTNLGEWFHAGIIVKLKDGTKYLFGNHKKEEVSIFCPSLGDKFQVYSKASYNQETKSYFKVCKKDNEIFFYIHDYEENETKLIYSMYLNEEIDSVGLFSKTWMKINHEILFYDIKVIYE</sequence>